<sequence>MTAPADEYLLAALRIAAGADPVPGRVSADARAAFALRLPGGIAAAPMETTAAETTAMEKATAAGVRSAAREEHGEPVAHRYAAAGLTIHVEPVVMAGRVDVAGQVSPAPGTESLVEVRTPHITAGRVPAEDGRFVVTGLPLGWISVVCHRPGHPPVFTRWLHVRP</sequence>
<dbReference type="EMBL" id="JBHMQT010000005">
    <property type="protein sequence ID" value="MFC0861502.1"/>
    <property type="molecule type" value="Genomic_DNA"/>
</dbReference>
<dbReference type="RefSeq" id="WP_394299738.1">
    <property type="nucleotide sequence ID" value="NZ_JBHMQT010000005.1"/>
</dbReference>
<evidence type="ECO:0000313" key="2">
    <source>
        <dbReference type="Proteomes" id="UP001589870"/>
    </source>
</evidence>
<name>A0ABV6U0I5_9ACTN</name>
<gene>
    <name evidence="1" type="ORF">ACFHYQ_04235</name>
</gene>
<reference evidence="1 2" key="1">
    <citation type="submission" date="2024-09" db="EMBL/GenBank/DDBJ databases">
        <authorList>
            <person name="Sun Q."/>
            <person name="Mori K."/>
        </authorList>
    </citation>
    <scope>NUCLEOTIDE SEQUENCE [LARGE SCALE GENOMIC DNA]</scope>
    <source>
        <strain evidence="1 2">TBRC 1851</strain>
    </source>
</reference>
<dbReference type="Proteomes" id="UP001589870">
    <property type="component" value="Unassembled WGS sequence"/>
</dbReference>
<organism evidence="1 2">
    <name type="scientific">Sphaerimonospora cavernae</name>
    <dbReference type="NCBI Taxonomy" id="1740611"/>
    <lineage>
        <taxon>Bacteria</taxon>
        <taxon>Bacillati</taxon>
        <taxon>Actinomycetota</taxon>
        <taxon>Actinomycetes</taxon>
        <taxon>Streptosporangiales</taxon>
        <taxon>Streptosporangiaceae</taxon>
        <taxon>Sphaerimonospora</taxon>
    </lineage>
</organism>
<comment type="caution">
    <text evidence="1">The sequence shown here is derived from an EMBL/GenBank/DDBJ whole genome shotgun (WGS) entry which is preliminary data.</text>
</comment>
<keyword evidence="2" id="KW-1185">Reference proteome</keyword>
<proteinExistence type="predicted"/>
<accession>A0ABV6U0I5</accession>
<evidence type="ECO:0000313" key="1">
    <source>
        <dbReference type="EMBL" id="MFC0861502.1"/>
    </source>
</evidence>
<protein>
    <submittedName>
        <fullName evidence="1">Uncharacterized protein</fullName>
    </submittedName>
</protein>